<reference evidence="1 2" key="1">
    <citation type="submission" date="2015-06" db="EMBL/GenBank/DDBJ databases">
        <title>Genome sequencing of Thermotogales isolates from hydrothermal vents.</title>
        <authorList>
            <person name="Haverkamp T.H."/>
            <person name="Kublanov I.V."/>
            <person name="Nesbo C.L."/>
        </authorList>
    </citation>
    <scope>NUCLEOTIDE SEQUENCE [LARGE SCALE GENOMIC DNA]</scope>
    <source>
        <strain evidence="2">ik275mar</strain>
    </source>
</reference>
<accession>A0ABX3IIX5</accession>
<gene>
    <name evidence="1" type="ORF">XJ44_02080</name>
</gene>
<dbReference type="Proteomes" id="UP000242616">
    <property type="component" value="Unassembled WGS sequence"/>
</dbReference>
<organism evidence="1 2">
    <name type="scientific">Thermosipho affectus</name>
    <dbReference type="NCBI Taxonomy" id="660294"/>
    <lineage>
        <taxon>Bacteria</taxon>
        <taxon>Thermotogati</taxon>
        <taxon>Thermotogota</taxon>
        <taxon>Thermotogae</taxon>
        <taxon>Thermotogales</taxon>
        <taxon>Fervidobacteriaceae</taxon>
        <taxon>Thermosipho</taxon>
    </lineage>
</organism>
<name>A0ABX3IIX5_9BACT</name>
<sequence length="334" mass="37492">MCGRRCSTFVKIPLINLFKKFKTIAIVGLEKNTGKTETFNFLLKHLQKDFVLGVTSIGIDGEDTDQVTFTKKPNILVDNGILFVTTENFYKRKNFLSEILYVSDRSTSTGRVIIAKALEKGKIILSGPTTIQWLKEINSILQTFGVEKILIDGALSRISSSTLSDAVVLSTGAAVSLDIEKIVEKTLDLFYKINLPLYPEKLDIKSGIFTKDLKLIARSSLNINDLSLIKDQKEILIGGALTEKFLRKLINNNTYPTLVVKDFSKIFVNSFYLKLYQKKGGKILVLHKPNLCLVTVNPYSPNGFVIDDKLLIEKLSSKIKLPILNVRKVEGEWI</sequence>
<protein>
    <submittedName>
        <fullName evidence="1">Uncharacterized protein</fullName>
    </submittedName>
</protein>
<evidence type="ECO:0000313" key="1">
    <source>
        <dbReference type="EMBL" id="ONN27781.1"/>
    </source>
</evidence>
<dbReference type="EMBL" id="LBFC01000006">
    <property type="protein sequence ID" value="ONN27781.1"/>
    <property type="molecule type" value="Genomic_DNA"/>
</dbReference>
<evidence type="ECO:0000313" key="2">
    <source>
        <dbReference type="Proteomes" id="UP000242616"/>
    </source>
</evidence>
<keyword evidence="2" id="KW-1185">Reference proteome</keyword>
<comment type="caution">
    <text evidence="1">The sequence shown here is derived from an EMBL/GenBank/DDBJ whole genome shotgun (WGS) entry which is preliminary data.</text>
</comment>
<proteinExistence type="predicted"/>